<comment type="caution">
    <text evidence="3">The sequence shown here is derived from an EMBL/GenBank/DDBJ whole genome shotgun (WGS) entry which is preliminary data.</text>
</comment>
<evidence type="ECO:0000259" key="2">
    <source>
        <dbReference type="Pfam" id="PF01636"/>
    </source>
</evidence>
<protein>
    <submittedName>
        <fullName evidence="3">Phosphotransferase family enzyme</fullName>
    </submittedName>
</protein>
<proteinExistence type="predicted"/>
<sequence>MYAWVDLVDGDVVTGRELGAVTAHLHRIGHPAEGPVVPWFAEPLGRTRWESLLKAATDAAREAGALPTVDADLDTNTGLGTGTNAGPGTGRDPGLGTGTDPGLGADAGLDTRAELGLGADAGLDTRAELGTDAGSGADVRLEVGGEAEWGWVGALGRLLPELVALDALVVPPGTASLETCHRDVNVENVRRALDGGVVVLDWENCGSARPAWELAKILADLPLPDAAQAWRAYRDDGGPGVLAEPADFSMAIAEQGHLLEIYANRAMSSRESAENRSRARSRLRSMLARPLTIARIDALLATRDTT</sequence>
<keyword evidence="4" id="KW-1185">Reference proteome</keyword>
<dbReference type="Proteomes" id="UP000238312">
    <property type="component" value="Unassembled WGS sequence"/>
</dbReference>
<dbReference type="Pfam" id="PF01636">
    <property type="entry name" value="APH"/>
    <property type="match status" value="1"/>
</dbReference>
<evidence type="ECO:0000256" key="1">
    <source>
        <dbReference type="SAM" id="MobiDB-lite"/>
    </source>
</evidence>
<dbReference type="InterPro" id="IPR002575">
    <property type="entry name" value="Aminoglycoside_PTrfase"/>
</dbReference>
<keyword evidence="3" id="KW-0808">Transferase</keyword>
<dbReference type="RefSeq" id="WP_106247835.1">
    <property type="nucleotide sequence ID" value="NZ_PVNG01000019.1"/>
</dbReference>
<feature type="compositionally biased region" description="Gly residues" evidence="1">
    <location>
        <begin position="79"/>
        <end position="101"/>
    </location>
</feature>
<organism evidence="3 4">
    <name type="scientific">Nonomuraea fuscirosea</name>
    <dbReference type="NCBI Taxonomy" id="1291556"/>
    <lineage>
        <taxon>Bacteria</taxon>
        <taxon>Bacillati</taxon>
        <taxon>Actinomycetota</taxon>
        <taxon>Actinomycetes</taxon>
        <taxon>Streptosporangiales</taxon>
        <taxon>Streptosporangiaceae</taxon>
        <taxon>Nonomuraea</taxon>
    </lineage>
</organism>
<gene>
    <name evidence="3" type="ORF">B0I32_11986</name>
</gene>
<name>A0A2T0MNY0_9ACTN</name>
<dbReference type="AlphaFoldDB" id="A0A2T0MNY0"/>
<reference evidence="3 4" key="1">
    <citation type="submission" date="2018-03" db="EMBL/GenBank/DDBJ databases">
        <title>Genomic Encyclopedia of Type Strains, Phase III (KMG-III): the genomes of soil and plant-associated and newly described type strains.</title>
        <authorList>
            <person name="Whitman W."/>
        </authorList>
    </citation>
    <scope>NUCLEOTIDE SEQUENCE [LARGE SCALE GENOMIC DNA]</scope>
    <source>
        <strain evidence="3 4">CGMCC 4.7104</strain>
    </source>
</reference>
<evidence type="ECO:0000313" key="4">
    <source>
        <dbReference type="Proteomes" id="UP000238312"/>
    </source>
</evidence>
<feature type="region of interest" description="Disordered" evidence="1">
    <location>
        <begin position="66"/>
        <end position="109"/>
    </location>
</feature>
<dbReference type="OrthoDB" id="30633at2"/>
<dbReference type="SUPFAM" id="SSF56112">
    <property type="entry name" value="Protein kinase-like (PK-like)"/>
    <property type="match status" value="1"/>
</dbReference>
<accession>A0A2T0MNY0</accession>
<dbReference type="Gene3D" id="3.90.1200.10">
    <property type="match status" value="1"/>
</dbReference>
<dbReference type="GO" id="GO:0016740">
    <property type="term" value="F:transferase activity"/>
    <property type="evidence" value="ECO:0007669"/>
    <property type="project" value="UniProtKB-KW"/>
</dbReference>
<evidence type="ECO:0000313" key="3">
    <source>
        <dbReference type="EMBL" id="PRX59643.1"/>
    </source>
</evidence>
<dbReference type="EMBL" id="PVNG01000019">
    <property type="protein sequence ID" value="PRX59643.1"/>
    <property type="molecule type" value="Genomic_DNA"/>
</dbReference>
<feature type="domain" description="Aminoglycoside phosphotransferase" evidence="2">
    <location>
        <begin position="159"/>
        <end position="235"/>
    </location>
</feature>
<dbReference type="InterPro" id="IPR011009">
    <property type="entry name" value="Kinase-like_dom_sf"/>
</dbReference>